<dbReference type="AlphaFoldDB" id="A0A452GHC8"/>
<feature type="transmembrane region" description="Helical" evidence="10">
    <location>
        <begin position="271"/>
        <end position="292"/>
    </location>
</feature>
<keyword evidence="7 10" id="KW-0472">Membrane</keyword>
<evidence type="ECO:0000256" key="2">
    <source>
        <dbReference type="ARBA" id="ARBA00022475"/>
    </source>
</evidence>
<dbReference type="InterPro" id="IPR000276">
    <property type="entry name" value="GPCR_Rhodpsn"/>
</dbReference>
<dbReference type="Ensembl" id="ENSGAGT00000001144.1">
    <property type="protein sequence ID" value="ENSGAGP00000001013.1"/>
    <property type="gene ID" value="ENSGAGG00000000819.1"/>
</dbReference>
<keyword evidence="8 9" id="KW-0807">Transducer</keyword>
<keyword evidence="5 10" id="KW-0552">Olfaction</keyword>
<proteinExistence type="inferred from homology"/>
<dbReference type="FunFam" id="1.20.1070.10:FF:000001">
    <property type="entry name" value="Olfactory receptor"/>
    <property type="match status" value="1"/>
</dbReference>
<comment type="similarity">
    <text evidence="9">Belongs to the G-protein coupled receptor 1 family.</text>
</comment>
<evidence type="ECO:0000256" key="4">
    <source>
        <dbReference type="ARBA" id="ARBA00022692"/>
    </source>
</evidence>
<dbReference type="Proteomes" id="UP000291020">
    <property type="component" value="Unassembled WGS sequence"/>
</dbReference>
<reference evidence="12" key="2">
    <citation type="submission" date="2025-08" db="UniProtKB">
        <authorList>
            <consortium name="Ensembl"/>
        </authorList>
    </citation>
    <scope>IDENTIFICATION</scope>
</reference>
<feature type="transmembrane region" description="Helical" evidence="10">
    <location>
        <begin position="23"/>
        <end position="46"/>
    </location>
</feature>
<dbReference type="STRING" id="38772.ENSGAGP00000001013"/>
<keyword evidence="9" id="KW-0675">Receptor</keyword>
<dbReference type="GO" id="GO:0004984">
    <property type="term" value="F:olfactory receptor activity"/>
    <property type="evidence" value="ECO:0007669"/>
    <property type="project" value="InterPro"/>
</dbReference>
<feature type="transmembrane region" description="Helical" evidence="10">
    <location>
        <begin position="139"/>
        <end position="157"/>
    </location>
</feature>
<evidence type="ECO:0000256" key="1">
    <source>
        <dbReference type="ARBA" id="ARBA00004651"/>
    </source>
</evidence>
<protein>
    <recommendedName>
        <fullName evidence="10">Olfactory receptor</fullName>
    </recommendedName>
</protein>
<keyword evidence="13" id="KW-1185">Reference proteome</keyword>
<dbReference type="GO" id="GO:0005886">
    <property type="term" value="C:plasma membrane"/>
    <property type="evidence" value="ECO:0007669"/>
    <property type="project" value="UniProtKB-SubCell"/>
</dbReference>
<dbReference type="PRINTS" id="PR00245">
    <property type="entry name" value="OLFACTORYR"/>
</dbReference>
<evidence type="ECO:0000256" key="5">
    <source>
        <dbReference type="ARBA" id="ARBA00022725"/>
    </source>
</evidence>
<dbReference type="InterPro" id="IPR017452">
    <property type="entry name" value="GPCR_Rhodpsn_7TM"/>
</dbReference>
<feature type="transmembrane region" description="Helical" evidence="10">
    <location>
        <begin position="58"/>
        <end position="76"/>
    </location>
</feature>
<accession>A0A452GHC8</accession>
<dbReference type="GO" id="GO:0004930">
    <property type="term" value="F:G protein-coupled receptor activity"/>
    <property type="evidence" value="ECO:0007669"/>
    <property type="project" value="UniProtKB-KW"/>
</dbReference>
<dbReference type="PRINTS" id="PR00237">
    <property type="entry name" value="GPCRRHODOPSN"/>
</dbReference>
<dbReference type="Gene3D" id="1.20.1070.10">
    <property type="entry name" value="Rhodopsin 7-helix transmembrane proteins"/>
    <property type="match status" value="1"/>
</dbReference>
<evidence type="ECO:0000259" key="11">
    <source>
        <dbReference type="PROSITE" id="PS50262"/>
    </source>
</evidence>
<dbReference type="InterPro" id="IPR000725">
    <property type="entry name" value="Olfact_rcpt"/>
</dbReference>
<evidence type="ECO:0000256" key="9">
    <source>
        <dbReference type="RuleBase" id="RU000688"/>
    </source>
</evidence>
<evidence type="ECO:0000256" key="8">
    <source>
        <dbReference type="ARBA" id="ARBA00023224"/>
    </source>
</evidence>
<evidence type="ECO:0000313" key="13">
    <source>
        <dbReference type="Proteomes" id="UP000291020"/>
    </source>
</evidence>
<evidence type="ECO:0000313" key="12">
    <source>
        <dbReference type="Ensembl" id="ENSGAGP00000001013.1"/>
    </source>
</evidence>
<organism evidence="12 13">
    <name type="scientific">Gopherus agassizii</name>
    <name type="common">Agassiz's desert tortoise</name>
    <dbReference type="NCBI Taxonomy" id="38772"/>
    <lineage>
        <taxon>Eukaryota</taxon>
        <taxon>Metazoa</taxon>
        <taxon>Chordata</taxon>
        <taxon>Craniata</taxon>
        <taxon>Vertebrata</taxon>
        <taxon>Euteleostomi</taxon>
        <taxon>Archelosauria</taxon>
        <taxon>Testudinata</taxon>
        <taxon>Testudines</taxon>
        <taxon>Cryptodira</taxon>
        <taxon>Durocryptodira</taxon>
        <taxon>Testudinoidea</taxon>
        <taxon>Testudinidae</taxon>
        <taxon>Gopherus</taxon>
    </lineage>
</organism>
<comment type="subcellular location">
    <subcellularLocation>
        <location evidence="1 10">Cell membrane</location>
        <topology evidence="1 10">Multi-pass membrane protein</topology>
    </subcellularLocation>
</comment>
<feature type="transmembrane region" description="Helical" evidence="10">
    <location>
        <begin position="237"/>
        <end position="259"/>
    </location>
</feature>
<name>A0A452GHC8_9SAUR</name>
<dbReference type="PANTHER" id="PTHR26453">
    <property type="entry name" value="OLFACTORY RECEPTOR"/>
    <property type="match status" value="1"/>
</dbReference>
<keyword evidence="6 10" id="KW-1133">Transmembrane helix</keyword>
<keyword evidence="3 10" id="KW-0716">Sensory transduction</keyword>
<evidence type="ECO:0000256" key="6">
    <source>
        <dbReference type="ARBA" id="ARBA00022989"/>
    </source>
</evidence>
<reference evidence="12" key="3">
    <citation type="submission" date="2025-09" db="UniProtKB">
        <authorList>
            <consortium name="Ensembl"/>
        </authorList>
    </citation>
    <scope>IDENTIFICATION</scope>
</reference>
<dbReference type="PROSITE" id="PS00237">
    <property type="entry name" value="G_PROTEIN_RECEP_F1_1"/>
    <property type="match status" value="1"/>
</dbReference>
<sequence>MENQTNVNEFILVGLSKYPELHFFFFLVFLVIYLITLVGNVIIMLVIRADPHLHTPMYFFLSHLSFVDICYSSTIVPKMLVNFLAKHKTISVKGCLAQMFFILLSAGTEVFVLSAMAYDRYAAICHPLHYVETIMSGRLCAQLVAASWTIGISVEIVQTTWIFSLPFCGSNCIHHFFCDIPPVVKMACTDTSKKRNYGLNCVSFVHYGPFLLITVSYICIISTILKLPSAEGRRKAFSTCSSHLMVVTLFYGTALFTYLRPKSISTPESDQMISLMYTVVTPVLNPIICMLMNKEVKGAFRKTIEKSLFSHNWRNQRMNDRVS</sequence>
<keyword evidence="4 9" id="KW-0812">Transmembrane</keyword>
<evidence type="ECO:0000256" key="10">
    <source>
        <dbReference type="RuleBase" id="RU363047"/>
    </source>
</evidence>
<dbReference type="SUPFAM" id="SSF81321">
    <property type="entry name" value="Family A G protein-coupled receptor-like"/>
    <property type="match status" value="1"/>
</dbReference>
<keyword evidence="2 10" id="KW-1003">Cell membrane</keyword>
<dbReference type="CDD" id="cd15225">
    <property type="entry name" value="7tmA_OR10A-like"/>
    <property type="match status" value="1"/>
</dbReference>
<reference evidence="13" key="1">
    <citation type="journal article" date="2017" name="PLoS ONE">
        <title>The Agassiz's desert tortoise genome provides a resource for the conservation of a threatened species.</title>
        <authorList>
            <person name="Tollis M."/>
            <person name="DeNardo D.F."/>
            <person name="Cornelius J.A."/>
            <person name="Dolby G.A."/>
            <person name="Edwards T."/>
            <person name="Henen B.T."/>
            <person name="Karl A.E."/>
            <person name="Murphy R.W."/>
            <person name="Kusumi K."/>
        </authorList>
    </citation>
    <scope>NUCLEOTIDE SEQUENCE [LARGE SCALE GENOMIC DNA]</scope>
</reference>
<feature type="transmembrane region" description="Helical" evidence="10">
    <location>
        <begin position="96"/>
        <end position="118"/>
    </location>
</feature>
<feature type="transmembrane region" description="Helical" evidence="10">
    <location>
        <begin position="204"/>
        <end position="225"/>
    </location>
</feature>
<keyword evidence="9" id="KW-0297">G-protein coupled receptor</keyword>
<dbReference type="Pfam" id="PF13853">
    <property type="entry name" value="7tm_4"/>
    <property type="match status" value="1"/>
</dbReference>
<feature type="domain" description="G-protein coupled receptors family 1 profile" evidence="11">
    <location>
        <begin position="39"/>
        <end position="289"/>
    </location>
</feature>
<evidence type="ECO:0000256" key="7">
    <source>
        <dbReference type="ARBA" id="ARBA00023136"/>
    </source>
</evidence>
<dbReference type="PROSITE" id="PS50262">
    <property type="entry name" value="G_PROTEIN_RECEP_F1_2"/>
    <property type="match status" value="1"/>
</dbReference>
<evidence type="ECO:0000256" key="3">
    <source>
        <dbReference type="ARBA" id="ARBA00022606"/>
    </source>
</evidence>